<keyword evidence="6" id="KW-0812">Transmembrane</keyword>
<evidence type="ECO:0000256" key="2">
    <source>
        <dbReference type="ARBA" id="ARBA00012438"/>
    </source>
</evidence>
<sequence length="733" mass="81448">MASSARAAEPARQLPIAPLHLLSLVLLIGLAGVVLTTVLAMRGPWLGLTLTSEAGGRLMVERVYPRGPAAGQLQPGQELIALRTMDGYVYSLRDHDPALEPHTLPTFAAYNRFLGEQGRLHQALQAELVVFQTDQGSVSVRPAAQRPLHKLPMEFWLFHLFGLIALTISVAVWVFRRGEWPPRFLAMSGIGFYIATAAHSVWIGRELALPAGFFDALLRINHLGLTLLLGTIIALLAHYPRPLPSLRGLTWVLVALLLYQINENLQLFDLPWHTFYLPILLAYASAAILAMNQWRLSRHDPVNRASLKWIFLSVFLSMGVGVVVYFLPTLLGYDSDLSQIFLAGFGCTLYVGFALGVLRYRLFDLDHWWFLAWLWFFGGIAVIALDLALVAFLGLGHVEAVGLAVLIVAWGYLPLRNWIWRQLTGRSRSAVDEALPALAEDIVRARGSVSADAAWEQTLRALFHPLSVERVEVPAERPAILASGAEMRVPGLGGNSSLCLHHADGGSRLFSTRDRKTVASLLNIARRLFHIREAEAQGARGERARIIRDLHDDVGGRVLALIHSAQTERQADLARKALGALRDTMEALDDKQEICLEDALLEWHEEAEQRAEAAGVQLVWENASRDLSGWFMTPRRRINLRRVMDEALTNALRHARPTSVCVRVEDGDGILRCRITNDGLPETLTAAEQLRPGRGLHHMKTRVGELGGRFETRIVGIPPHHCMEVLFQLPIEG</sequence>
<gene>
    <name evidence="7" type="ORF">RBH19_11475</name>
</gene>
<dbReference type="SUPFAM" id="SSF50156">
    <property type="entry name" value="PDZ domain-like"/>
    <property type="match status" value="1"/>
</dbReference>
<feature type="transmembrane region" description="Helical" evidence="6">
    <location>
        <begin position="184"/>
        <end position="204"/>
    </location>
</feature>
<organism evidence="7 8">
    <name type="scientific">Natronospira bacteriovora</name>
    <dbReference type="NCBI Taxonomy" id="3069753"/>
    <lineage>
        <taxon>Bacteria</taxon>
        <taxon>Pseudomonadati</taxon>
        <taxon>Pseudomonadota</taxon>
        <taxon>Gammaproteobacteria</taxon>
        <taxon>Natronospirales</taxon>
        <taxon>Natronospiraceae</taxon>
        <taxon>Natronospira</taxon>
    </lineage>
</organism>
<feature type="transmembrane region" description="Helical" evidence="6">
    <location>
        <begin position="306"/>
        <end position="327"/>
    </location>
</feature>
<dbReference type="InterPro" id="IPR050482">
    <property type="entry name" value="Sensor_HK_TwoCompSys"/>
</dbReference>
<evidence type="ECO:0000313" key="8">
    <source>
        <dbReference type="Proteomes" id="UP001239019"/>
    </source>
</evidence>
<dbReference type="EMBL" id="JAVDDT010000008">
    <property type="protein sequence ID" value="MDQ2070500.1"/>
    <property type="molecule type" value="Genomic_DNA"/>
</dbReference>
<keyword evidence="5" id="KW-0902">Two-component regulatory system</keyword>
<dbReference type="CDD" id="cd16917">
    <property type="entry name" value="HATPase_UhpB-NarQ-NarX-like"/>
    <property type="match status" value="1"/>
</dbReference>
<dbReference type="Proteomes" id="UP001239019">
    <property type="component" value="Unassembled WGS sequence"/>
</dbReference>
<protein>
    <recommendedName>
        <fullName evidence="2">histidine kinase</fullName>
        <ecNumber evidence="2">2.7.13.3</ecNumber>
    </recommendedName>
</protein>
<evidence type="ECO:0000256" key="4">
    <source>
        <dbReference type="ARBA" id="ARBA00022777"/>
    </source>
</evidence>
<comment type="catalytic activity">
    <reaction evidence="1">
        <text>ATP + protein L-histidine = ADP + protein N-phospho-L-histidine.</text>
        <dbReference type="EC" id="2.7.13.3"/>
    </reaction>
</comment>
<keyword evidence="6" id="KW-1133">Transmembrane helix</keyword>
<evidence type="ECO:0000256" key="6">
    <source>
        <dbReference type="SAM" id="Phobius"/>
    </source>
</evidence>
<dbReference type="PANTHER" id="PTHR24421">
    <property type="entry name" value="NITRATE/NITRITE SENSOR PROTEIN NARX-RELATED"/>
    <property type="match status" value="1"/>
</dbReference>
<keyword evidence="4" id="KW-0418">Kinase</keyword>
<evidence type="ECO:0000256" key="1">
    <source>
        <dbReference type="ARBA" id="ARBA00000085"/>
    </source>
</evidence>
<dbReference type="InterPro" id="IPR036890">
    <property type="entry name" value="HATPase_C_sf"/>
</dbReference>
<comment type="caution">
    <text evidence="7">The sequence shown here is derived from an EMBL/GenBank/DDBJ whole genome shotgun (WGS) entry which is preliminary data.</text>
</comment>
<evidence type="ECO:0000256" key="3">
    <source>
        <dbReference type="ARBA" id="ARBA00022679"/>
    </source>
</evidence>
<feature type="transmembrane region" description="Helical" evidence="6">
    <location>
        <begin position="21"/>
        <end position="41"/>
    </location>
</feature>
<dbReference type="SUPFAM" id="SSF55874">
    <property type="entry name" value="ATPase domain of HSP90 chaperone/DNA topoisomerase II/histidine kinase"/>
    <property type="match status" value="1"/>
</dbReference>
<dbReference type="Gene3D" id="3.30.565.10">
    <property type="entry name" value="Histidine kinase-like ATPase, C-terminal domain"/>
    <property type="match status" value="1"/>
</dbReference>
<keyword evidence="6" id="KW-0472">Membrane</keyword>
<feature type="transmembrane region" description="Helical" evidence="6">
    <location>
        <begin position="155"/>
        <end position="175"/>
    </location>
</feature>
<evidence type="ECO:0000256" key="5">
    <source>
        <dbReference type="ARBA" id="ARBA00023012"/>
    </source>
</evidence>
<keyword evidence="8" id="KW-1185">Reference proteome</keyword>
<feature type="transmembrane region" description="Helical" evidence="6">
    <location>
        <begin position="370"/>
        <end position="394"/>
    </location>
</feature>
<reference evidence="7 8" key="1">
    <citation type="submission" date="2023-08" db="EMBL/GenBank/DDBJ databases">
        <title>Whole-genome sequencing of halo(alkali)philic microorganisms from hypersaline lakes.</title>
        <authorList>
            <person name="Sorokin D.Y."/>
            <person name="Abbas B."/>
            <person name="Merkel A.Y."/>
        </authorList>
    </citation>
    <scope>NUCLEOTIDE SEQUENCE [LARGE SCALE GENOMIC DNA]</scope>
    <source>
        <strain evidence="7 8">AB-CW4</strain>
    </source>
</reference>
<feature type="transmembrane region" description="Helical" evidence="6">
    <location>
        <begin position="273"/>
        <end position="294"/>
    </location>
</feature>
<dbReference type="RefSeq" id="WP_306729000.1">
    <property type="nucleotide sequence ID" value="NZ_JAVDDT010000008.1"/>
</dbReference>
<name>A0ABU0WC37_9GAMM</name>
<feature type="transmembrane region" description="Helical" evidence="6">
    <location>
        <begin position="244"/>
        <end position="261"/>
    </location>
</feature>
<feature type="transmembrane region" description="Helical" evidence="6">
    <location>
        <begin position="216"/>
        <end position="237"/>
    </location>
</feature>
<feature type="transmembrane region" description="Helical" evidence="6">
    <location>
        <begin position="339"/>
        <end position="358"/>
    </location>
</feature>
<accession>A0ABU0WC37</accession>
<evidence type="ECO:0000313" key="7">
    <source>
        <dbReference type="EMBL" id="MDQ2070500.1"/>
    </source>
</evidence>
<proteinExistence type="predicted"/>
<feature type="transmembrane region" description="Helical" evidence="6">
    <location>
        <begin position="400"/>
        <end position="419"/>
    </location>
</feature>
<keyword evidence="3" id="KW-0808">Transferase</keyword>
<dbReference type="PANTHER" id="PTHR24421:SF10">
    <property type="entry name" value="NITRATE_NITRITE SENSOR PROTEIN NARQ"/>
    <property type="match status" value="1"/>
</dbReference>
<dbReference type="EC" id="2.7.13.3" evidence="2"/>
<dbReference type="InterPro" id="IPR036034">
    <property type="entry name" value="PDZ_sf"/>
</dbReference>